<proteinExistence type="predicted"/>
<dbReference type="AlphaFoldDB" id="A0A9P7VJ28"/>
<gene>
    <name evidence="1" type="ORF">BT62DRAFT_480230</name>
</gene>
<dbReference type="GeneID" id="66103404"/>
<evidence type="ECO:0000313" key="2">
    <source>
        <dbReference type="Proteomes" id="UP000812287"/>
    </source>
</evidence>
<sequence length="97" mass="10878">MEAPLTDLLFENLVDLLSRVIDGLSEVPPIILSNLLRSPGNLDLPIVKLMGYLTYKAFRARIAAPSLVPQVLELQPGTAIYLLLRPFCRHKNQQTPR</sequence>
<accession>A0A9P7VJ28</accession>
<comment type="caution">
    <text evidence="1">The sequence shown here is derived from an EMBL/GenBank/DDBJ whole genome shotgun (WGS) entry which is preliminary data.</text>
</comment>
<evidence type="ECO:0000313" key="1">
    <source>
        <dbReference type="EMBL" id="KAG7441488.1"/>
    </source>
</evidence>
<name>A0A9P7VJ28_9AGAR</name>
<dbReference type="Proteomes" id="UP000812287">
    <property type="component" value="Unassembled WGS sequence"/>
</dbReference>
<protein>
    <submittedName>
        <fullName evidence="1">Uncharacterized protein</fullName>
    </submittedName>
</protein>
<dbReference type="EMBL" id="MU250559">
    <property type="protein sequence ID" value="KAG7441488.1"/>
    <property type="molecule type" value="Genomic_DNA"/>
</dbReference>
<dbReference type="OrthoDB" id="2135488at2759"/>
<keyword evidence="2" id="KW-1185">Reference proteome</keyword>
<dbReference type="RefSeq" id="XP_043034988.1">
    <property type="nucleotide sequence ID" value="XM_043181108.1"/>
</dbReference>
<organism evidence="1 2">
    <name type="scientific">Guyanagaster necrorhizus</name>
    <dbReference type="NCBI Taxonomy" id="856835"/>
    <lineage>
        <taxon>Eukaryota</taxon>
        <taxon>Fungi</taxon>
        <taxon>Dikarya</taxon>
        <taxon>Basidiomycota</taxon>
        <taxon>Agaricomycotina</taxon>
        <taxon>Agaricomycetes</taxon>
        <taxon>Agaricomycetidae</taxon>
        <taxon>Agaricales</taxon>
        <taxon>Marasmiineae</taxon>
        <taxon>Physalacriaceae</taxon>
        <taxon>Guyanagaster</taxon>
    </lineage>
</organism>
<reference evidence="1" key="1">
    <citation type="submission" date="2020-11" db="EMBL/GenBank/DDBJ databases">
        <title>Adaptations for nitrogen fixation in a non-lichenized fungal sporocarp promotes dispersal by wood-feeding termites.</title>
        <authorList>
            <consortium name="DOE Joint Genome Institute"/>
            <person name="Koch R.A."/>
            <person name="Yoon G."/>
            <person name="Arayal U."/>
            <person name="Lail K."/>
            <person name="Amirebrahimi M."/>
            <person name="Labutti K."/>
            <person name="Lipzen A."/>
            <person name="Riley R."/>
            <person name="Barry K."/>
            <person name="Henrissat B."/>
            <person name="Grigoriev I.V."/>
            <person name="Herr J.R."/>
            <person name="Aime M.C."/>
        </authorList>
    </citation>
    <scope>NUCLEOTIDE SEQUENCE</scope>
    <source>
        <strain evidence="1">MCA 3950</strain>
    </source>
</reference>